<organism evidence="2 3">
    <name type="scientific">Flavobacterium noncentrifugens</name>
    <dbReference type="NCBI Taxonomy" id="1128970"/>
    <lineage>
        <taxon>Bacteria</taxon>
        <taxon>Pseudomonadati</taxon>
        <taxon>Bacteroidota</taxon>
        <taxon>Flavobacteriia</taxon>
        <taxon>Flavobacteriales</taxon>
        <taxon>Flavobacteriaceae</taxon>
        <taxon>Flavobacterium</taxon>
    </lineage>
</organism>
<proteinExistence type="predicted"/>
<gene>
    <name evidence="2" type="ORF">SAMN04487935_2345</name>
</gene>
<sequence>MKYRLFFLLLLISKLATAQPTPMNSQMKYDSDSRMFYVWNEEKDAYDLRDTEFENSLINIREIGSKTNGYIVISLVDDGKVRTYHGSIISYVVDEKGISTWIMRSKTARGKLVLDPAKKTFTYSYESNEKRYVKIFIFNIKSEEAVND</sequence>
<evidence type="ECO:0000313" key="3">
    <source>
        <dbReference type="Proteomes" id="UP000199580"/>
    </source>
</evidence>
<name>A0A1G8YIH4_9FLAO</name>
<dbReference type="AlphaFoldDB" id="A0A1G8YIH4"/>
<dbReference type="OrthoDB" id="1356062at2"/>
<protein>
    <submittedName>
        <fullName evidence="2">Uncharacterized protein</fullName>
    </submittedName>
</protein>
<dbReference type="EMBL" id="FNEZ01000003">
    <property type="protein sequence ID" value="SDK02551.1"/>
    <property type="molecule type" value="Genomic_DNA"/>
</dbReference>
<keyword evidence="1" id="KW-0732">Signal</keyword>
<evidence type="ECO:0000256" key="1">
    <source>
        <dbReference type="SAM" id="SignalP"/>
    </source>
</evidence>
<feature type="signal peptide" evidence="1">
    <location>
        <begin position="1"/>
        <end position="18"/>
    </location>
</feature>
<dbReference type="RefSeq" id="WP_091395548.1">
    <property type="nucleotide sequence ID" value="NZ_BKAI01000006.1"/>
</dbReference>
<accession>A0A1G8YIH4</accession>
<keyword evidence="3" id="KW-1185">Reference proteome</keyword>
<reference evidence="2 3" key="1">
    <citation type="submission" date="2016-10" db="EMBL/GenBank/DDBJ databases">
        <authorList>
            <person name="de Groot N.N."/>
        </authorList>
    </citation>
    <scope>NUCLEOTIDE SEQUENCE [LARGE SCALE GENOMIC DNA]</scope>
    <source>
        <strain evidence="2 3">CGMCC 1.10076</strain>
    </source>
</reference>
<evidence type="ECO:0000313" key="2">
    <source>
        <dbReference type="EMBL" id="SDK02551.1"/>
    </source>
</evidence>
<dbReference type="Proteomes" id="UP000199580">
    <property type="component" value="Unassembled WGS sequence"/>
</dbReference>
<dbReference type="STRING" id="1128970.SAMN04487935_2345"/>
<feature type="chain" id="PRO_5011546417" evidence="1">
    <location>
        <begin position="19"/>
        <end position="148"/>
    </location>
</feature>